<dbReference type="STRING" id="237682.SAMN05421676_10418"/>
<feature type="compositionally biased region" description="Polar residues" evidence="1">
    <location>
        <begin position="1"/>
        <end position="13"/>
    </location>
</feature>
<keyword evidence="2" id="KW-0472">Membrane</keyword>
<sequence length="55" mass="6151">MSNQPSVKQSSAHGVNESKQTDEEPNLKGTFASVMILGAFIIVSWISVFILYMYR</sequence>
<evidence type="ECO:0000313" key="4">
    <source>
        <dbReference type="Proteomes" id="UP000199095"/>
    </source>
</evidence>
<keyword evidence="2" id="KW-0812">Transmembrane</keyword>
<dbReference type="Proteomes" id="UP000199095">
    <property type="component" value="Unassembled WGS sequence"/>
</dbReference>
<feature type="region of interest" description="Disordered" evidence="1">
    <location>
        <begin position="1"/>
        <end position="24"/>
    </location>
</feature>
<dbReference type="OrthoDB" id="2418411at2"/>
<proteinExistence type="predicted"/>
<dbReference type="AlphaFoldDB" id="A0A1I0DH04"/>
<organism evidence="3 4">
    <name type="scientific">Salinibacillus kushneri</name>
    <dbReference type="NCBI Taxonomy" id="237682"/>
    <lineage>
        <taxon>Bacteria</taxon>
        <taxon>Bacillati</taxon>
        <taxon>Bacillota</taxon>
        <taxon>Bacilli</taxon>
        <taxon>Bacillales</taxon>
        <taxon>Bacillaceae</taxon>
        <taxon>Salinibacillus</taxon>
    </lineage>
</organism>
<dbReference type="RefSeq" id="WP_143060122.1">
    <property type="nucleotide sequence ID" value="NZ_FOHJ01000004.1"/>
</dbReference>
<feature type="transmembrane region" description="Helical" evidence="2">
    <location>
        <begin position="31"/>
        <end position="54"/>
    </location>
</feature>
<dbReference type="InterPro" id="IPR012538">
    <property type="entry name" value="Cyt_c_oxidase_su2a"/>
</dbReference>
<name>A0A1I0DH04_9BACI</name>
<evidence type="ECO:0000256" key="2">
    <source>
        <dbReference type="SAM" id="Phobius"/>
    </source>
</evidence>
<evidence type="ECO:0000313" key="3">
    <source>
        <dbReference type="EMBL" id="SET31716.1"/>
    </source>
</evidence>
<gene>
    <name evidence="3" type="ORF">SAMN05421676_10418</name>
</gene>
<keyword evidence="4" id="KW-1185">Reference proteome</keyword>
<reference evidence="4" key="1">
    <citation type="submission" date="2016-10" db="EMBL/GenBank/DDBJ databases">
        <authorList>
            <person name="Varghese N."/>
            <person name="Submissions S."/>
        </authorList>
    </citation>
    <scope>NUCLEOTIDE SEQUENCE [LARGE SCALE GENOMIC DNA]</scope>
    <source>
        <strain evidence="4">CGMCC 1.3566</strain>
    </source>
</reference>
<dbReference type="EMBL" id="FOHJ01000004">
    <property type="protein sequence ID" value="SET31716.1"/>
    <property type="molecule type" value="Genomic_DNA"/>
</dbReference>
<accession>A0A1I0DH04</accession>
<evidence type="ECO:0000256" key="1">
    <source>
        <dbReference type="SAM" id="MobiDB-lite"/>
    </source>
</evidence>
<protein>
    <submittedName>
        <fullName evidence="3">Cytochrome c oxidase subunit IIa family protein</fullName>
    </submittedName>
</protein>
<keyword evidence="2" id="KW-1133">Transmembrane helix</keyword>
<dbReference type="Pfam" id="PF08113">
    <property type="entry name" value="CoxIIa"/>
    <property type="match status" value="1"/>
</dbReference>